<reference evidence="9" key="1">
    <citation type="submission" date="2015-09" db="EMBL/GenBank/DDBJ databases">
        <authorList>
            <consortium name="Pathogen Informatics"/>
        </authorList>
    </citation>
    <scope>NUCLEOTIDE SEQUENCE</scope>
    <source>
        <strain evidence="9">2789STDY5834896</strain>
    </source>
</reference>
<dbReference type="CDD" id="cd04489">
    <property type="entry name" value="ExoVII_LU_OBF"/>
    <property type="match status" value="1"/>
</dbReference>
<comment type="subcellular location">
    <subcellularLocation>
        <location evidence="5 6">Cytoplasm</location>
    </subcellularLocation>
</comment>
<dbReference type="Pfam" id="PF02601">
    <property type="entry name" value="Exonuc_VII_L"/>
    <property type="match status" value="1"/>
</dbReference>
<protein>
    <recommendedName>
        <fullName evidence="5">Exodeoxyribonuclease 7 large subunit</fullName>
        <ecNumber evidence="5">3.1.11.6</ecNumber>
    </recommendedName>
    <alternativeName>
        <fullName evidence="5">Exodeoxyribonuclease VII large subunit</fullName>
        <shortName evidence="5">Exonuclease VII large subunit</shortName>
    </alternativeName>
</protein>
<dbReference type="PANTHER" id="PTHR30008:SF0">
    <property type="entry name" value="EXODEOXYRIBONUCLEASE 7 LARGE SUBUNIT"/>
    <property type="match status" value="1"/>
</dbReference>
<dbReference type="GO" id="GO:0008855">
    <property type="term" value="F:exodeoxyribonuclease VII activity"/>
    <property type="evidence" value="ECO:0007669"/>
    <property type="project" value="UniProtKB-UniRule"/>
</dbReference>
<evidence type="ECO:0000313" key="9">
    <source>
        <dbReference type="EMBL" id="SCJ47493.1"/>
    </source>
</evidence>
<comment type="subunit">
    <text evidence="5">Heterooligomer composed of large and small subunits.</text>
</comment>
<sequence length="403" mass="44469">MPSSALTVTQLNRYIKSLLEGDRKLHDVLIRGEIHSFHRHFKTGHLFFSLKDGGSSLKVVMFRSAAAQLQFDPQDGMQVIVRGDIAVFERDGAYQLYAREIIPDGVGAQQMALEQLKQRLAAEGLFDAAHKKPLPAFPRHIALITSKSGAALQDILQVIGRRYDLCQLSLLPVTVQGEGAVPTIVRAVEYLSQRPDFDLAILARGGGSQQDLWLFNDERIARAIYNCPVPIISAIGHEIDFTVADLVADMRAPTPSAAAELAVPDLGDIRLQLEQLGRRAQAAIQGKLQLCVQQTDTLRRRCQTQHPQKDIDRYRRQLDLQKERLALAVARLTEKKKLQLQAAAGKLESLNPAGVLARGWAIASKDGKTITDAAILQPGDKLLLRFARGGADCTVQQTWKGED</sequence>
<evidence type="ECO:0000256" key="5">
    <source>
        <dbReference type="HAMAP-Rule" id="MF_00378"/>
    </source>
</evidence>
<dbReference type="HAMAP" id="MF_00378">
    <property type="entry name" value="Exonuc_7_L"/>
    <property type="match status" value="1"/>
</dbReference>
<gene>
    <name evidence="5 9" type="primary">xseA</name>
    <name evidence="9" type="ORF">SAMEA3545359_00489</name>
</gene>
<proteinExistence type="inferred from homology"/>
<dbReference type="PANTHER" id="PTHR30008">
    <property type="entry name" value="EXODEOXYRIBONUCLEASE 7 LARGE SUBUNIT"/>
    <property type="match status" value="1"/>
</dbReference>
<feature type="domain" description="OB-fold nucleic acid binding" evidence="8">
    <location>
        <begin position="6"/>
        <end position="101"/>
    </location>
</feature>
<dbReference type="InterPro" id="IPR020579">
    <property type="entry name" value="Exonuc_VII_lsu_C"/>
</dbReference>
<evidence type="ECO:0000259" key="7">
    <source>
        <dbReference type="Pfam" id="PF02601"/>
    </source>
</evidence>
<dbReference type="EC" id="3.1.11.6" evidence="5"/>
<dbReference type="GO" id="GO:0009318">
    <property type="term" value="C:exodeoxyribonuclease VII complex"/>
    <property type="evidence" value="ECO:0007669"/>
    <property type="project" value="UniProtKB-UniRule"/>
</dbReference>
<keyword evidence="3 5" id="KW-0378">Hydrolase</keyword>
<feature type="domain" description="Exonuclease VII large subunit C-terminal" evidence="7">
    <location>
        <begin position="125"/>
        <end position="319"/>
    </location>
</feature>
<name>A0A1C6GQ86_9FIRM</name>
<comment type="catalytic activity">
    <reaction evidence="5 6">
        <text>Exonucleolytic cleavage in either 5'- to 3'- or 3'- to 5'-direction to yield nucleoside 5'-phosphates.</text>
        <dbReference type="EC" id="3.1.11.6"/>
    </reaction>
</comment>
<accession>A0A1C6GQ86</accession>
<dbReference type="EMBL" id="FMHG01000001">
    <property type="protein sequence ID" value="SCJ47493.1"/>
    <property type="molecule type" value="Genomic_DNA"/>
</dbReference>
<dbReference type="GO" id="GO:0006308">
    <property type="term" value="P:DNA catabolic process"/>
    <property type="evidence" value="ECO:0007669"/>
    <property type="project" value="UniProtKB-UniRule"/>
</dbReference>
<evidence type="ECO:0000259" key="8">
    <source>
        <dbReference type="Pfam" id="PF13742"/>
    </source>
</evidence>
<evidence type="ECO:0000256" key="1">
    <source>
        <dbReference type="ARBA" id="ARBA00022490"/>
    </source>
</evidence>
<dbReference type="InterPro" id="IPR025824">
    <property type="entry name" value="OB-fold_nuc-bd_dom"/>
</dbReference>
<evidence type="ECO:0000256" key="3">
    <source>
        <dbReference type="ARBA" id="ARBA00022801"/>
    </source>
</evidence>
<comment type="function">
    <text evidence="5">Bidirectionally degrades single-stranded DNA into large acid-insoluble oligonucleotides, which are then degraded further into small acid-soluble oligonucleotides.</text>
</comment>
<keyword evidence="4 5" id="KW-0269">Exonuclease</keyword>
<dbReference type="InterPro" id="IPR003753">
    <property type="entry name" value="Exonuc_VII_L"/>
</dbReference>
<evidence type="ECO:0000256" key="4">
    <source>
        <dbReference type="ARBA" id="ARBA00022839"/>
    </source>
</evidence>
<dbReference type="NCBIfam" id="TIGR00237">
    <property type="entry name" value="xseA"/>
    <property type="match status" value="1"/>
</dbReference>
<evidence type="ECO:0000256" key="2">
    <source>
        <dbReference type="ARBA" id="ARBA00022722"/>
    </source>
</evidence>
<dbReference type="Pfam" id="PF13742">
    <property type="entry name" value="tRNA_anti_2"/>
    <property type="match status" value="1"/>
</dbReference>
<dbReference type="GO" id="GO:0003676">
    <property type="term" value="F:nucleic acid binding"/>
    <property type="evidence" value="ECO:0007669"/>
    <property type="project" value="InterPro"/>
</dbReference>
<dbReference type="GO" id="GO:0005737">
    <property type="term" value="C:cytoplasm"/>
    <property type="evidence" value="ECO:0007669"/>
    <property type="project" value="UniProtKB-SubCell"/>
</dbReference>
<evidence type="ECO:0000256" key="6">
    <source>
        <dbReference type="RuleBase" id="RU004355"/>
    </source>
</evidence>
<keyword evidence="1 5" id="KW-0963">Cytoplasm</keyword>
<dbReference type="AlphaFoldDB" id="A0A1C6GQ86"/>
<organism evidence="9">
    <name type="scientific">uncultured Anaerotruncus sp</name>
    <dbReference type="NCBI Taxonomy" id="905011"/>
    <lineage>
        <taxon>Bacteria</taxon>
        <taxon>Bacillati</taxon>
        <taxon>Bacillota</taxon>
        <taxon>Clostridia</taxon>
        <taxon>Eubacteriales</taxon>
        <taxon>Oscillospiraceae</taxon>
        <taxon>Anaerotruncus</taxon>
        <taxon>environmental samples</taxon>
    </lineage>
</organism>
<keyword evidence="2 5" id="KW-0540">Nuclease</keyword>
<comment type="similarity">
    <text evidence="5 6">Belongs to the XseA family.</text>
</comment>